<dbReference type="AlphaFoldDB" id="A0A821CFL7"/>
<dbReference type="Gene3D" id="3.40.50.300">
    <property type="entry name" value="P-loop containing nucleotide triphosphate hydrolases"/>
    <property type="match status" value="1"/>
</dbReference>
<dbReference type="Proteomes" id="UP000663862">
    <property type="component" value="Unassembled WGS sequence"/>
</dbReference>
<accession>A0A821CFL7</accession>
<dbReference type="Proteomes" id="UP000663869">
    <property type="component" value="Unassembled WGS sequence"/>
</dbReference>
<evidence type="ECO:0000313" key="5">
    <source>
        <dbReference type="Proteomes" id="UP000663862"/>
    </source>
</evidence>
<reference evidence="4" key="1">
    <citation type="submission" date="2021-02" db="EMBL/GenBank/DDBJ databases">
        <authorList>
            <person name="Nowell W R."/>
        </authorList>
    </citation>
    <scope>NUCLEOTIDE SEQUENCE</scope>
</reference>
<dbReference type="InterPro" id="IPR027417">
    <property type="entry name" value="P-loop_NTPase"/>
</dbReference>
<feature type="domain" description="G" evidence="2">
    <location>
        <begin position="399"/>
        <end position="521"/>
    </location>
</feature>
<feature type="transmembrane region" description="Helical" evidence="1">
    <location>
        <begin position="789"/>
        <end position="808"/>
    </location>
</feature>
<keyword evidence="1" id="KW-0812">Transmembrane</keyword>
<evidence type="ECO:0000256" key="1">
    <source>
        <dbReference type="SAM" id="Phobius"/>
    </source>
</evidence>
<dbReference type="GO" id="GO:0005525">
    <property type="term" value="F:GTP binding"/>
    <property type="evidence" value="ECO:0007669"/>
    <property type="project" value="InterPro"/>
</dbReference>
<proteinExistence type="predicted"/>
<dbReference type="Pfam" id="PF01926">
    <property type="entry name" value="MMR_HSR1"/>
    <property type="match status" value="1"/>
</dbReference>
<protein>
    <recommendedName>
        <fullName evidence="2">G domain-containing protein</fullName>
    </recommendedName>
</protein>
<dbReference type="CDD" id="cd00882">
    <property type="entry name" value="Ras_like_GTPase"/>
    <property type="match status" value="1"/>
</dbReference>
<evidence type="ECO:0000313" key="3">
    <source>
        <dbReference type="EMBL" id="CAF3565561.1"/>
    </source>
</evidence>
<gene>
    <name evidence="3" type="ORF">FME351_LOCUS20184</name>
    <name evidence="4" type="ORF">TSG867_LOCUS28136</name>
</gene>
<evidence type="ECO:0000313" key="4">
    <source>
        <dbReference type="EMBL" id="CAF4606104.1"/>
    </source>
</evidence>
<name>A0A821CFL7_9BILA</name>
<keyword evidence="1" id="KW-0472">Membrane</keyword>
<dbReference type="InterPro" id="IPR006073">
    <property type="entry name" value="GTP-bd"/>
</dbReference>
<comment type="caution">
    <text evidence="4">The sequence shown here is derived from an EMBL/GenBank/DDBJ whole genome shotgun (WGS) entry which is preliminary data.</text>
</comment>
<evidence type="ECO:0000259" key="2">
    <source>
        <dbReference type="Pfam" id="PF01926"/>
    </source>
</evidence>
<keyword evidence="1" id="KW-1133">Transmembrane helix</keyword>
<sequence length="868" mass="99506">MHSYSFKIHPVCVMCLNPFGVIDDQLLYECPRRACGEQYCNSCVQVIRGPSSKCSFKCLSCKENVVPERNLLIEEQLIWKSFCKLYGVENFCYLKSDVDFLSCKPILDDIQSRRAHILSQYDTFMQKLSKTQPNNQFYDQFNEDVDQLLNELTKSANGLMSINEKMNERNITVDDCSKQYKKVLRAFDTVYNNLVEVIRRLHNENDSILINTSDSCIQYVQIANEPIHLSSSQSIPAIDNILEDMKLRKQLLIQSLELIEPYSASRTENTSSLQSDINRAKQLLTTIQEMEGDLMFLRRSLEAIKISLDDYDNYLRDEKYKHIPCSKFISTLEILRVLIERLEMKANFPKVADLMAQWQNMDYAPDTFKPKVFELFKAIKDDLTQGLIHQNGIYSIPYRVGVIGDTSVGKSSLIKNLGSIQSAFLPMVSLDRSTFSYLQFDSSMPICSHMDQTLPITFIDAEGATDANDTESIGNYRELMIRADCDLYLIVFDRPFNEQHQQWKNFIERDLRRKCLLVWNKADELFLKLFKEQARRSYNINTKEYLIVKDVRNRIRRYTSIAYNRDELIDEMYLTAADCEESLRQADFAEFDLEKLKKKILKTAVEDSRVERMRRLAVLSSTTIINTCFRRDYIISTTRYPIMAAAFSVVPGLEEVPKYFGRKDIDRAFGIDGKLVNPDSPNESTLEEYLLTHNFRVPIEYLKSGCFEYLVPKMETGATSDVFTATETITPMKSTKFGLVNSITSDGNSKTSITARVTQGLAAVGTVLGQFGDDAARFLIPATNVTGKALSIACATTGFVLIPVFATWSFYSAKKHLNNYLDMLCNDLVFVFASFINAVCSDCIQKTNRFELCTDCFSEIEEFKGITF</sequence>
<organism evidence="4 5">
    <name type="scientific">Rotaria socialis</name>
    <dbReference type="NCBI Taxonomy" id="392032"/>
    <lineage>
        <taxon>Eukaryota</taxon>
        <taxon>Metazoa</taxon>
        <taxon>Spiralia</taxon>
        <taxon>Gnathifera</taxon>
        <taxon>Rotifera</taxon>
        <taxon>Eurotatoria</taxon>
        <taxon>Bdelloidea</taxon>
        <taxon>Philodinida</taxon>
        <taxon>Philodinidae</taxon>
        <taxon>Rotaria</taxon>
    </lineage>
</organism>
<dbReference type="EMBL" id="CAJOBQ010003431">
    <property type="protein sequence ID" value="CAF4606104.1"/>
    <property type="molecule type" value="Genomic_DNA"/>
</dbReference>
<dbReference type="EMBL" id="CAJNYU010002578">
    <property type="protein sequence ID" value="CAF3565561.1"/>
    <property type="molecule type" value="Genomic_DNA"/>
</dbReference>
<dbReference type="SUPFAM" id="SSF52540">
    <property type="entry name" value="P-loop containing nucleoside triphosphate hydrolases"/>
    <property type="match status" value="1"/>
</dbReference>